<dbReference type="GO" id="GO:0016020">
    <property type="term" value="C:membrane"/>
    <property type="evidence" value="ECO:0007669"/>
    <property type="project" value="UniProtKB-SubCell"/>
</dbReference>
<feature type="transmembrane region" description="Helical" evidence="6">
    <location>
        <begin position="368"/>
        <end position="391"/>
    </location>
</feature>
<dbReference type="STRING" id="93759.A0A1R3H8S7"/>
<dbReference type="PANTHER" id="PTHR14255">
    <property type="entry name" value="CEREBLON"/>
    <property type="match status" value="1"/>
</dbReference>
<dbReference type="AlphaFoldDB" id="A0A1R3H8S7"/>
<feature type="domain" description="F-box associated beta-propeller type 1" evidence="7">
    <location>
        <begin position="556"/>
        <end position="762"/>
    </location>
</feature>
<evidence type="ECO:0000313" key="9">
    <source>
        <dbReference type="Proteomes" id="UP000187203"/>
    </source>
</evidence>
<feature type="transmembrane region" description="Helical" evidence="6">
    <location>
        <begin position="398"/>
        <end position="417"/>
    </location>
</feature>
<reference evidence="9" key="1">
    <citation type="submission" date="2013-09" db="EMBL/GenBank/DDBJ databases">
        <title>Corchorus olitorius genome sequencing.</title>
        <authorList>
            <person name="Alam M."/>
            <person name="Haque M.S."/>
            <person name="Islam M.S."/>
            <person name="Emdad E.M."/>
            <person name="Islam M.M."/>
            <person name="Ahmed B."/>
            <person name="Halim A."/>
            <person name="Hossen Q.M.M."/>
            <person name="Hossain M.Z."/>
            <person name="Ahmed R."/>
            <person name="Khan M.M."/>
            <person name="Islam R."/>
            <person name="Rashid M.M."/>
            <person name="Khan S.A."/>
            <person name="Rahman M.S."/>
            <person name="Alam M."/>
            <person name="Yahiya A.S."/>
            <person name="Khan M.S."/>
            <person name="Azam M.S."/>
            <person name="Haque T."/>
            <person name="Lashkar M.Z.H."/>
            <person name="Akhand A.I."/>
            <person name="Morshed G."/>
            <person name="Roy S."/>
            <person name="Uddin K.S."/>
            <person name="Rabeya T."/>
            <person name="Hossain A.S."/>
            <person name="Chowdhury A."/>
            <person name="Snigdha A.R."/>
            <person name="Mortoza M.S."/>
            <person name="Matin S.A."/>
            <person name="Hoque S.M.E."/>
            <person name="Islam M.K."/>
            <person name="Roy D.K."/>
            <person name="Haider R."/>
            <person name="Moosa M.M."/>
            <person name="Elias S.M."/>
            <person name="Hasan A.M."/>
            <person name="Jahan S."/>
            <person name="Shafiuddin M."/>
            <person name="Mahmood N."/>
            <person name="Shommy N.S."/>
        </authorList>
    </citation>
    <scope>NUCLEOTIDE SEQUENCE [LARGE SCALE GENOMIC DNA]</scope>
    <source>
        <strain evidence="9">cv. O-4</strain>
    </source>
</reference>
<feature type="transmembrane region" description="Helical" evidence="6">
    <location>
        <begin position="330"/>
        <end position="356"/>
    </location>
</feature>
<comment type="caution">
    <text evidence="8">The sequence shown here is derived from an EMBL/GenBank/DDBJ whole genome shotgun (WGS) entry which is preliminary data.</text>
</comment>
<evidence type="ECO:0000313" key="8">
    <source>
        <dbReference type="EMBL" id="OMO66727.1"/>
    </source>
</evidence>
<dbReference type="EMBL" id="AWUE01020727">
    <property type="protein sequence ID" value="OMO66727.1"/>
    <property type="molecule type" value="Genomic_DNA"/>
</dbReference>
<evidence type="ECO:0000256" key="3">
    <source>
        <dbReference type="ARBA" id="ARBA00022692"/>
    </source>
</evidence>
<evidence type="ECO:0000256" key="1">
    <source>
        <dbReference type="ARBA" id="ARBA00004141"/>
    </source>
</evidence>
<dbReference type="InterPro" id="IPR006527">
    <property type="entry name" value="F-box-assoc_dom_typ1"/>
</dbReference>
<evidence type="ECO:0000256" key="6">
    <source>
        <dbReference type="SAM" id="Phobius"/>
    </source>
</evidence>
<keyword evidence="4 6" id="KW-1133">Transmembrane helix</keyword>
<dbReference type="Pfam" id="PF01925">
    <property type="entry name" value="TauE"/>
    <property type="match status" value="2"/>
</dbReference>
<accession>A0A1R3H8S7</accession>
<evidence type="ECO:0000256" key="2">
    <source>
        <dbReference type="ARBA" id="ARBA00009142"/>
    </source>
</evidence>
<organism evidence="8 9">
    <name type="scientific">Corchorus olitorius</name>
    <dbReference type="NCBI Taxonomy" id="93759"/>
    <lineage>
        <taxon>Eukaryota</taxon>
        <taxon>Viridiplantae</taxon>
        <taxon>Streptophyta</taxon>
        <taxon>Embryophyta</taxon>
        <taxon>Tracheophyta</taxon>
        <taxon>Spermatophyta</taxon>
        <taxon>Magnoliopsida</taxon>
        <taxon>eudicotyledons</taxon>
        <taxon>Gunneridae</taxon>
        <taxon>Pentapetalae</taxon>
        <taxon>rosids</taxon>
        <taxon>malvids</taxon>
        <taxon>Malvales</taxon>
        <taxon>Malvaceae</taxon>
        <taxon>Grewioideae</taxon>
        <taxon>Apeibeae</taxon>
        <taxon>Corchorus</taxon>
    </lineage>
</organism>
<evidence type="ECO:0000256" key="5">
    <source>
        <dbReference type="ARBA" id="ARBA00023136"/>
    </source>
</evidence>
<feature type="transmembrane region" description="Helical" evidence="6">
    <location>
        <begin position="191"/>
        <end position="210"/>
    </location>
</feature>
<dbReference type="Proteomes" id="UP000187203">
    <property type="component" value="Unassembled WGS sequence"/>
</dbReference>
<protein>
    <submittedName>
        <fullName evidence="8">Transmembrane protein TauE like protein</fullName>
    </submittedName>
</protein>
<gene>
    <name evidence="8" type="ORF">COLO4_30409</name>
</gene>
<dbReference type="Pfam" id="PF07734">
    <property type="entry name" value="FBA_1"/>
    <property type="match status" value="1"/>
</dbReference>
<keyword evidence="5 6" id="KW-0472">Membrane</keyword>
<keyword evidence="3 6" id="KW-0812">Transmembrane</keyword>
<feature type="transmembrane region" description="Helical" evidence="6">
    <location>
        <begin position="276"/>
        <end position="309"/>
    </location>
</feature>
<evidence type="ECO:0000256" key="4">
    <source>
        <dbReference type="ARBA" id="ARBA00022989"/>
    </source>
</evidence>
<dbReference type="GO" id="GO:0031464">
    <property type="term" value="C:Cul4A-RING E3 ubiquitin ligase complex"/>
    <property type="evidence" value="ECO:0007669"/>
    <property type="project" value="TreeGrafter"/>
</dbReference>
<feature type="transmembrane region" description="Helical" evidence="6">
    <location>
        <begin position="423"/>
        <end position="446"/>
    </location>
</feature>
<dbReference type="OrthoDB" id="687122at2759"/>
<feature type="transmembrane region" description="Helical" evidence="6">
    <location>
        <begin position="166"/>
        <end position="184"/>
    </location>
</feature>
<name>A0A1R3H8S7_9ROSI</name>
<sequence>MLGFSNMISGGGRWSEPWRVILTEIVLLFGFIAVDFVLVAAEPSLGEEVSGYNYQEGIFVRKAWKLLEVNNSKVQRYKHEWPPMRLGWKIVVGSILGFLGAAFGSIGGIGGGGVFVPMLALIIGFDPKSSTAMSKCMITGTAVATVCYNIRQRHPTLELPLIDYDLALLFQPMLVLGISLGVAFNVIFPDWLITVFLIIAFLGLSTKSFFKGVETWKKETIKIKEVAKQLESNGNANDVIEVKTQVEATTNGTQTGSKELPKSKVSLMENIRWKEIRLLLVVWISILALQIAKIPIAIGVSSYEAICLYKGRRKIASKGDVVANWRVLNLVSYCAFGLLAGIIGGMLGIGGGFIMGPLFLEMGIPPQVASATSTFVMLFSAAMGVVEYYLLKRYPVPYALYFAAVATIAAFVGQHIVGKVIKILGRASIIIFTLAAMIFCSAISLVRKSNRTELTFDSQANRFNQTDLVFLTLPIRERQGHSRGNLDILKAASCKLHVRPSPYFALFRPDPHFIARSPVSLLIPTDSGGNCLIEVKEDLISQRKVSQLIDLNECLISGYDQISSCNGLLCLARFICETTCQYYIVNPILGRNDLVLLPQLNIEQSQYPHQPKYFILSGFGFCPKTNQYKVIRTMTWIGYVYTIGIDDSWRRIEDLPKDNRYASSSPGVHLNGALHWLTMIQNPFRLEICCFDLNTEKFNFFPLPALLRGGILADLELRVLDDCLALYRKGDDGFSMNIWVMKDYGLEESWSNVFSFNGLIPFFSYNALKWTMQPDSAPPWKLRKTVLVIEALKSKITNWKIEKIPRAYAGVYRSEDMLIVNR</sequence>
<dbReference type="GO" id="GO:0016567">
    <property type="term" value="P:protein ubiquitination"/>
    <property type="evidence" value="ECO:0007669"/>
    <property type="project" value="TreeGrafter"/>
</dbReference>
<dbReference type="InterPro" id="IPR017451">
    <property type="entry name" value="F-box-assoc_interact_dom"/>
</dbReference>
<comment type="subcellular location">
    <subcellularLocation>
        <location evidence="1">Membrane</location>
        <topology evidence="1">Multi-pass membrane protein</topology>
    </subcellularLocation>
</comment>
<comment type="similarity">
    <text evidence="2">Belongs to the 4-toluene sulfonate uptake permease (TSUP) (TC 2.A.102) family.</text>
</comment>
<evidence type="ECO:0000259" key="7">
    <source>
        <dbReference type="Pfam" id="PF07734"/>
    </source>
</evidence>
<dbReference type="PANTHER" id="PTHR14255:SF48">
    <property type="entry name" value="SULFITE EXPORTER TAUE_SAFE FAMILY PROTEIN 3-LIKE"/>
    <property type="match status" value="1"/>
</dbReference>
<dbReference type="NCBIfam" id="TIGR01640">
    <property type="entry name" value="F_box_assoc_1"/>
    <property type="match status" value="1"/>
</dbReference>
<feature type="transmembrane region" description="Helical" evidence="6">
    <location>
        <begin position="109"/>
        <end position="125"/>
    </location>
</feature>
<proteinExistence type="inferred from homology"/>
<keyword evidence="9" id="KW-1185">Reference proteome</keyword>
<feature type="transmembrane region" description="Helical" evidence="6">
    <location>
        <begin position="20"/>
        <end position="41"/>
    </location>
</feature>
<dbReference type="InterPro" id="IPR002781">
    <property type="entry name" value="TM_pro_TauE-like"/>
</dbReference>